<dbReference type="EMBL" id="RJKN01000005">
    <property type="protein sequence ID" value="ROP42841.1"/>
    <property type="molecule type" value="Genomic_DNA"/>
</dbReference>
<sequence>MAREGLCGSIGRTDDARDRLSPFLLPDETLVWTGRPDPGKHLGPVDVFLVPFGVFWLGFSIFWLVTAVSSGAPFFFPLFGVPFVALGVYFVAGRFLVKAAGKRRTVYGLTEGRALVAEGEGSLQETSLDRTPVDRRRSRGGRHLTVSFGRTSGGWASGPSLANSGMGPFDRGGAPFTFYDVADVEGLEAALRRVREGAAG</sequence>
<evidence type="ECO:0008006" key="4">
    <source>
        <dbReference type="Google" id="ProtNLM"/>
    </source>
</evidence>
<protein>
    <recommendedName>
        <fullName evidence="4">PH (Pleckstrin Homology) domain-containing protein</fullName>
    </recommendedName>
</protein>
<evidence type="ECO:0000313" key="3">
    <source>
        <dbReference type="Proteomes" id="UP000276232"/>
    </source>
</evidence>
<dbReference type="OrthoDB" id="199424at2"/>
<reference evidence="2 3" key="1">
    <citation type="journal article" date="2015" name="Stand. Genomic Sci.">
        <title>Genomic Encyclopedia of Bacterial and Archaeal Type Strains, Phase III: the genomes of soil and plant-associated and newly described type strains.</title>
        <authorList>
            <person name="Whitman W.B."/>
            <person name="Woyke T."/>
            <person name="Klenk H.P."/>
            <person name="Zhou Y."/>
            <person name="Lilburn T.G."/>
            <person name="Beck B.J."/>
            <person name="De Vos P."/>
            <person name="Vandamme P."/>
            <person name="Eisen J.A."/>
            <person name="Garrity G."/>
            <person name="Hugenholtz P."/>
            <person name="Kyrpides N.C."/>
        </authorList>
    </citation>
    <scope>NUCLEOTIDE SEQUENCE [LARGE SCALE GENOMIC DNA]</scope>
    <source>
        <strain evidence="2 3">CECT 7306</strain>
    </source>
</reference>
<keyword evidence="1" id="KW-1133">Transmembrane helix</keyword>
<evidence type="ECO:0000313" key="2">
    <source>
        <dbReference type="EMBL" id="ROP42841.1"/>
    </source>
</evidence>
<dbReference type="Proteomes" id="UP000276232">
    <property type="component" value="Unassembled WGS sequence"/>
</dbReference>
<dbReference type="AlphaFoldDB" id="A0A3N1HK62"/>
<dbReference type="InParanoid" id="A0A3N1HK62"/>
<evidence type="ECO:0000256" key="1">
    <source>
        <dbReference type="SAM" id="Phobius"/>
    </source>
</evidence>
<proteinExistence type="predicted"/>
<keyword evidence="3" id="KW-1185">Reference proteome</keyword>
<dbReference type="RefSeq" id="WP_123380224.1">
    <property type="nucleotide sequence ID" value="NZ_RJKN01000005.1"/>
</dbReference>
<keyword evidence="1" id="KW-0472">Membrane</keyword>
<gene>
    <name evidence="2" type="ORF">EDC03_2128</name>
</gene>
<keyword evidence="1" id="KW-0812">Transmembrane</keyword>
<feature type="transmembrane region" description="Helical" evidence="1">
    <location>
        <begin position="47"/>
        <end position="68"/>
    </location>
</feature>
<feature type="transmembrane region" description="Helical" evidence="1">
    <location>
        <begin position="74"/>
        <end position="97"/>
    </location>
</feature>
<comment type="caution">
    <text evidence="2">The sequence shown here is derived from an EMBL/GenBank/DDBJ whole genome shotgun (WGS) entry which is preliminary data.</text>
</comment>
<name>A0A3N1HK62_9ACTN</name>
<accession>A0A3N1HK62</accession>
<organism evidence="2 3">
    <name type="scientific">Pseudokineococcus lusitanus</name>
    <dbReference type="NCBI Taxonomy" id="763993"/>
    <lineage>
        <taxon>Bacteria</taxon>
        <taxon>Bacillati</taxon>
        <taxon>Actinomycetota</taxon>
        <taxon>Actinomycetes</taxon>
        <taxon>Kineosporiales</taxon>
        <taxon>Kineosporiaceae</taxon>
        <taxon>Pseudokineococcus</taxon>
    </lineage>
</organism>